<evidence type="ECO:0000313" key="2">
    <source>
        <dbReference type="Proteomes" id="UP000465712"/>
    </source>
</evidence>
<organism evidence="1 2">
    <name type="scientific">Photobacterium halotolerans</name>
    <dbReference type="NCBI Taxonomy" id="265726"/>
    <lineage>
        <taxon>Bacteria</taxon>
        <taxon>Pseudomonadati</taxon>
        <taxon>Pseudomonadota</taxon>
        <taxon>Gammaproteobacteria</taxon>
        <taxon>Vibrionales</taxon>
        <taxon>Vibrionaceae</taxon>
        <taxon>Photobacterium</taxon>
    </lineage>
</organism>
<dbReference type="AlphaFoldDB" id="A0A7X5AQX6"/>
<gene>
    <name evidence="1" type="ORF">CAG72_04745</name>
</gene>
<reference evidence="1 2" key="1">
    <citation type="submission" date="2017-05" db="EMBL/GenBank/DDBJ databases">
        <title>High clonality and local adaptation shapes Vibrionaceae linages within an endangered oasis.</title>
        <authorList>
            <person name="Vazquez-Rosas-Landa M."/>
        </authorList>
    </citation>
    <scope>NUCLEOTIDE SEQUENCE [LARGE SCALE GENOMIC DNA]</scope>
    <source>
        <strain evidence="1 2">P46_P4S1P180</strain>
    </source>
</reference>
<evidence type="ECO:0000313" key="1">
    <source>
        <dbReference type="EMBL" id="NAW64519.1"/>
    </source>
</evidence>
<dbReference type="Proteomes" id="UP000465712">
    <property type="component" value="Unassembled WGS sequence"/>
</dbReference>
<proteinExistence type="predicted"/>
<protein>
    <submittedName>
        <fullName evidence="1">DNAase</fullName>
    </submittedName>
</protein>
<dbReference type="RefSeq" id="WP_161443263.1">
    <property type="nucleotide sequence ID" value="NZ_WXWW01000078.1"/>
</dbReference>
<sequence>MSEITFHVVRAGTPDIHSHLSRLAEAFVSVHDGDADYSDMLDGIHSGEVSVYHLTGDGVDLTLAGEIVDDAYFIWAVCGRGLRPAIAELSRRVSELGLSALTCGTGKPSAARLYRQALGAVTTHTDEHTNGQQTTWHRLEVVHG</sequence>
<name>A0A7X5AQX6_9GAMM</name>
<dbReference type="EMBL" id="WXWW01000078">
    <property type="protein sequence ID" value="NAW64519.1"/>
    <property type="molecule type" value="Genomic_DNA"/>
</dbReference>
<comment type="caution">
    <text evidence="1">The sequence shown here is derived from an EMBL/GenBank/DDBJ whole genome shotgun (WGS) entry which is preliminary data.</text>
</comment>
<accession>A0A7X5AQX6</accession>